<comment type="caution">
    <text evidence="1">The sequence shown here is derived from an EMBL/GenBank/DDBJ whole genome shotgun (WGS) entry which is preliminary data.</text>
</comment>
<reference evidence="2" key="1">
    <citation type="journal article" date="2022" name="Mol. Ecol. Resour.">
        <title>The genomes of chicory, endive, great burdock and yacon provide insights into Asteraceae palaeo-polyploidization history and plant inulin production.</title>
        <authorList>
            <person name="Fan W."/>
            <person name="Wang S."/>
            <person name="Wang H."/>
            <person name="Wang A."/>
            <person name="Jiang F."/>
            <person name="Liu H."/>
            <person name="Zhao H."/>
            <person name="Xu D."/>
            <person name="Zhang Y."/>
        </authorList>
    </citation>
    <scope>NUCLEOTIDE SEQUENCE [LARGE SCALE GENOMIC DNA]</scope>
    <source>
        <strain evidence="2">cv. Niubang</strain>
    </source>
</reference>
<organism evidence="1 2">
    <name type="scientific">Arctium lappa</name>
    <name type="common">Greater burdock</name>
    <name type="synonym">Lappa major</name>
    <dbReference type="NCBI Taxonomy" id="4217"/>
    <lineage>
        <taxon>Eukaryota</taxon>
        <taxon>Viridiplantae</taxon>
        <taxon>Streptophyta</taxon>
        <taxon>Embryophyta</taxon>
        <taxon>Tracheophyta</taxon>
        <taxon>Spermatophyta</taxon>
        <taxon>Magnoliopsida</taxon>
        <taxon>eudicotyledons</taxon>
        <taxon>Gunneridae</taxon>
        <taxon>Pentapetalae</taxon>
        <taxon>asterids</taxon>
        <taxon>campanulids</taxon>
        <taxon>Asterales</taxon>
        <taxon>Asteraceae</taxon>
        <taxon>Carduoideae</taxon>
        <taxon>Cardueae</taxon>
        <taxon>Arctiinae</taxon>
        <taxon>Arctium</taxon>
    </lineage>
</organism>
<sequence>MSAYIGCTRFFFRGREPLSINIFMKVLQDMLSLKWLLPFSAIGSCFDLELSSICLLVIMLLLLGSSELTALLFMDFIFASLMEIYFNF</sequence>
<protein>
    <submittedName>
        <fullName evidence="1">Uncharacterized protein</fullName>
    </submittedName>
</protein>
<evidence type="ECO:0000313" key="2">
    <source>
        <dbReference type="Proteomes" id="UP001055879"/>
    </source>
</evidence>
<reference evidence="1 2" key="2">
    <citation type="journal article" date="2022" name="Mol. Ecol. Resour.">
        <title>The genomes of chicory, endive, great burdock and yacon provide insights into Asteraceae paleo-polyploidization history and plant inulin production.</title>
        <authorList>
            <person name="Fan W."/>
            <person name="Wang S."/>
            <person name="Wang H."/>
            <person name="Wang A."/>
            <person name="Jiang F."/>
            <person name="Liu H."/>
            <person name="Zhao H."/>
            <person name="Xu D."/>
            <person name="Zhang Y."/>
        </authorList>
    </citation>
    <scope>NUCLEOTIDE SEQUENCE [LARGE SCALE GENOMIC DNA]</scope>
    <source>
        <strain evidence="2">cv. Niubang</strain>
    </source>
</reference>
<dbReference type="Proteomes" id="UP001055879">
    <property type="component" value="Linkage Group LG09"/>
</dbReference>
<gene>
    <name evidence="1" type="ORF">L6452_26592</name>
</gene>
<accession>A0ACB8ZUU3</accession>
<evidence type="ECO:0000313" key="1">
    <source>
        <dbReference type="EMBL" id="KAI3701481.1"/>
    </source>
</evidence>
<name>A0ACB8ZUU3_ARCLA</name>
<dbReference type="EMBL" id="CM042055">
    <property type="protein sequence ID" value="KAI3701481.1"/>
    <property type="molecule type" value="Genomic_DNA"/>
</dbReference>
<keyword evidence="2" id="KW-1185">Reference proteome</keyword>
<proteinExistence type="predicted"/>